<evidence type="ECO:0000313" key="3">
    <source>
        <dbReference type="EMBL" id="MQA54273.1"/>
    </source>
</evidence>
<evidence type="ECO:0000313" key="4">
    <source>
        <dbReference type="Proteomes" id="UP000486534"/>
    </source>
</evidence>
<feature type="compositionally biased region" description="Low complexity" evidence="2">
    <location>
        <begin position="49"/>
        <end position="63"/>
    </location>
</feature>
<dbReference type="InterPro" id="IPR017769">
    <property type="entry name" value="PLipase_C_acessory_PlcR"/>
</dbReference>
<comment type="caution">
    <text evidence="3">The sequence shown here is derived from an EMBL/GenBank/DDBJ whole genome shotgun (WGS) entry which is preliminary data.</text>
</comment>
<organism evidence="3 4">
    <name type="scientific">Pseudomonas piscis</name>
    <dbReference type="NCBI Taxonomy" id="2614538"/>
    <lineage>
        <taxon>Bacteria</taxon>
        <taxon>Pseudomonadati</taxon>
        <taxon>Pseudomonadota</taxon>
        <taxon>Gammaproteobacteria</taxon>
        <taxon>Pseudomonadales</taxon>
        <taxon>Pseudomonadaceae</taxon>
        <taxon>Pseudomonas</taxon>
    </lineage>
</organism>
<evidence type="ECO:0000256" key="1">
    <source>
        <dbReference type="NCBIfam" id="TIGR03398"/>
    </source>
</evidence>
<protein>
    <recommendedName>
        <fullName evidence="1">Phospholipase C accessory protein PlcR</fullName>
    </recommendedName>
</protein>
<proteinExistence type="predicted"/>
<dbReference type="EMBL" id="WHUV01000002">
    <property type="protein sequence ID" value="MQA54273.1"/>
    <property type="molecule type" value="Genomic_DNA"/>
</dbReference>
<dbReference type="Proteomes" id="UP000486534">
    <property type="component" value="Unassembled WGS sequence"/>
</dbReference>
<dbReference type="AlphaFoldDB" id="A0A7X1PNY4"/>
<reference evidence="3 4" key="1">
    <citation type="submission" date="2019-10" db="EMBL/GenBank/DDBJ databases">
        <title>Pseudomonas dajingensis sp. nov., isolated from the profound head ulcers of farmed Murray cod (Maccullochella peelii peelii).</title>
        <authorList>
            <person name="Liu Y."/>
        </authorList>
    </citation>
    <scope>NUCLEOTIDE SEQUENCE [LARGE SCALE GENOMIC DNA]</scope>
    <source>
        <strain evidence="3 4">MC042</strain>
    </source>
</reference>
<name>A0A7X1PNY4_9PSED</name>
<dbReference type="NCBIfam" id="TIGR03398">
    <property type="entry name" value="plc_access_R"/>
    <property type="match status" value="1"/>
</dbReference>
<sequence>MKGTFKMKAILLAVCAALIAYLVLFRQPVDTVVEQAPGVASRPVSNTQSAVPAPAADSQAPASLEQRITAFSQTANTLSATERRQTAERLINELKTSVSNGEDLKTAYAQVERLTPNIESDPKSLERLNYSIWMDMKDRSTPPALPSPAQRQQLETYQQAANQAIDEVLKTVDGDEARRAAIEEKLKALRLEIFGSSAPQPLSH</sequence>
<gene>
    <name evidence="3" type="primary">plcR</name>
    <name evidence="3" type="ORF">GDH07_13235</name>
</gene>
<evidence type="ECO:0000256" key="2">
    <source>
        <dbReference type="SAM" id="MobiDB-lite"/>
    </source>
</evidence>
<accession>A0A7X1PNY4</accession>
<feature type="region of interest" description="Disordered" evidence="2">
    <location>
        <begin position="39"/>
        <end position="63"/>
    </location>
</feature>